<keyword evidence="9 10" id="KW-0961">Cell wall biogenesis/degradation</keyword>
<keyword evidence="8 10" id="KW-0573">Peptidoglycan synthesis</keyword>
<evidence type="ECO:0000256" key="10">
    <source>
        <dbReference type="HAMAP-Rule" id="MF_00047"/>
    </source>
</evidence>
<comment type="caution">
    <text evidence="15">The sequence shown here is derived from an EMBL/GenBank/DDBJ whole genome shotgun (WGS) entry which is preliminary data.</text>
</comment>
<evidence type="ECO:0000259" key="14">
    <source>
        <dbReference type="PROSITE" id="PS50975"/>
    </source>
</evidence>
<dbReference type="OrthoDB" id="9813261at2"/>
<comment type="similarity">
    <text evidence="2 10">Belongs to the D-alanine--D-alanine ligase family.</text>
</comment>
<keyword evidence="4 10" id="KW-0436">Ligase</keyword>
<dbReference type="InterPro" id="IPR016185">
    <property type="entry name" value="PreATP-grasp_dom_sf"/>
</dbReference>
<dbReference type="GO" id="GO:0005524">
    <property type="term" value="F:ATP binding"/>
    <property type="evidence" value="ECO:0007669"/>
    <property type="project" value="UniProtKB-UniRule"/>
</dbReference>
<dbReference type="GO" id="GO:0071555">
    <property type="term" value="P:cell wall organization"/>
    <property type="evidence" value="ECO:0007669"/>
    <property type="project" value="UniProtKB-KW"/>
</dbReference>
<feature type="active site" evidence="11">
    <location>
        <position position="296"/>
    </location>
</feature>
<dbReference type="InterPro" id="IPR013815">
    <property type="entry name" value="ATP_grasp_subdomain_1"/>
</dbReference>
<name>A0A328C912_9DELT</name>
<dbReference type="RefSeq" id="WP_111728742.1">
    <property type="nucleotide sequence ID" value="NZ_QHKO01000002.1"/>
</dbReference>
<dbReference type="Proteomes" id="UP000249169">
    <property type="component" value="Unassembled WGS sequence"/>
</dbReference>
<keyword evidence="7 10" id="KW-0133">Cell shape</keyword>
<keyword evidence="6 13" id="KW-0067">ATP-binding</keyword>
<dbReference type="Gene3D" id="3.30.470.20">
    <property type="entry name" value="ATP-grasp fold, B domain"/>
    <property type="match status" value="1"/>
</dbReference>
<keyword evidence="12" id="KW-0479">Metal-binding</keyword>
<dbReference type="PANTHER" id="PTHR23132">
    <property type="entry name" value="D-ALANINE--D-ALANINE LIGASE"/>
    <property type="match status" value="1"/>
</dbReference>
<accession>A0A328C912</accession>
<dbReference type="NCBIfam" id="NF002378">
    <property type="entry name" value="PRK01372.1"/>
    <property type="match status" value="1"/>
</dbReference>
<keyword evidence="16" id="KW-1185">Reference proteome</keyword>
<dbReference type="PROSITE" id="PS50975">
    <property type="entry name" value="ATP_GRASP"/>
    <property type="match status" value="1"/>
</dbReference>
<feature type="active site" evidence="11">
    <location>
        <position position="25"/>
    </location>
</feature>
<evidence type="ECO:0000256" key="8">
    <source>
        <dbReference type="ARBA" id="ARBA00022984"/>
    </source>
</evidence>
<feature type="binding site" evidence="12">
    <location>
        <position position="285"/>
    </location>
    <ligand>
        <name>Mg(2+)</name>
        <dbReference type="ChEBI" id="CHEBI:18420"/>
        <label>2</label>
    </ligand>
</feature>
<dbReference type="GO" id="GO:0046872">
    <property type="term" value="F:metal ion binding"/>
    <property type="evidence" value="ECO:0007669"/>
    <property type="project" value="UniProtKB-KW"/>
</dbReference>
<dbReference type="InterPro" id="IPR011761">
    <property type="entry name" value="ATP-grasp"/>
</dbReference>
<comment type="function">
    <text evidence="10">Cell wall formation.</text>
</comment>
<evidence type="ECO:0000256" key="9">
    <source>
        <dbReference type="ARBA" id="ARBA00023316"/>
    </source>
</evidence>
<dbReference type="Pfam" id="PF07478">
    <property type="entry name" value="Dala_Dala_lig_C"/>
    <property type="match status" value="1"/>
</dbReference>
<dbReference type="AlphaFoldDB" id="A0A328C912"/>
<organism evidence="15 16">
    <name type="scientific">Lujinxingia litoralis</name>
    <dbReference type="NCBI Taxonomy" id="2211119"/>
    <lineage>
        <taxon>Bacteria</taxon>
        <taxon>Deltaproteobacteria</taxon>
        <taxon>Bradymonadales</taxon>
        <taxon>Lujinxingiaceae</taxon>
        <taxon>Lujinxingia</taxon>
    </lineage>
</organism>
<dbReference type="GO" id="GO:0009252">
    <property type="term" value="P:peptidoglycan biosynthetic process"/>
    <property type="evidence" value="ECO:0007669"/>
    <property type="project" value="UniProtKB-UniRule"/>
</dbReference>
<keyword evidence="12" id="KW-0460">Magnesium</keyword>
<dbReference type="PANTHER" id="PTHR23132:SF23">
    <property type="entry name" value="D-ALANINE--D-ALANINE LIGASE B"/>
    <property type="match status" value="1"/>
</dbReference>
<keyword evidence="3 10" id="KW-0963">Cytoplasm</keyword>
<dbReference type="HAMAP" id="MF_00047">
    <property type="entry name" value="Dala_Dala_lig"/>
    <property type="match status" value="1"/>
</dbReference>
<reference evidence="15 16" key="1">
    <citation type="submission" date="2018-05" db="EMBL/GenBank/DDBJ databases">
        <title>Lujinxingia marina gen. nov. sp. nov., a new facultative anaerobic member of the class Deltaproteobacteria, and proposal of Lujinxingaceae fam. nov.</title>
        <authorList>
            <person name="Li C.-M."/>
        </authorList>
    </citation>
    <scope>NUCLEOTIDE SEQUENCE [LARGE SCALE GENOMIC DNA]</scope>
    <source>
        <strain evidence="15 16">B210</strain>
    </source>
</reference>
<dbReference type="EMBL" id="QHKO01000002">
    <property type="protein sequence ID" value="RAL23484.1"/>
    <property type="molecule type" value="Genomic_DNA"/>
</dbReference>
<dbReference type="UniPathway" id="UPA00219"/>
<dbReference type="PIRSF" id="PIRSF039102">
    <property type="entry name" value="Ddl/VanB"/>
    <property type="match status" value="1"/>
</dbReference>
<feature type="binding site" evidence="12">
    <location>
        <position position="287"/>
    </location>
    <ligand>
        <name>Mg(2+)</name>
        <dbReference type="ChEBI" id="CHEBI:18420"/>
        <label>2</label>
    </ligand>
</feature>
<feature type="active site" evidence="11">
    <location>
        <position position="161"/>
    </location>
</feature>
<dbReference type="GO" id="GO:0008716">
    <property type="term" value="F:D-alanine-D-alanine ligase activity"/>
    <property type="evidence" value="ECO:0007669"/>
    <property type="project" value="UniProtKB-UniRule"/>
</dbReference>
<comment type="cofactor">
    <cofactor evidence="12">
        <name>Mg(2+)</name>
        <dbReference type="ChEBI" id="CHEBI:18420"/>
    </cofactor>
    <cofactor evidence="12">
        <name>Mn(2+)</name>
        <dbReference type="ChEBI" id="CHEBI:29035"/>
    </cofactor>
    <text evidence="12">Binds 2 magnesium or manganese ions per subunit.</text>
</comment>
<evidence type="ECO:0000313" key="15">
    <source>
        <dbReference type="EMBL" id="RAL23484.1"/>
    </source>
</evidence>
<evidence type="ECO:0000256" key="1">
    <source>
        <dbReference type="ARBA" id="ARBA00004496"/>
    </source>
</evidence>
<proteinExistence type="inferred from homology"/>
<dbReference type="EC" id="6.3.2.4" evidence="10"/>
<evidence type="ECO:0000256" key="5">
    <source>
        <dbReference type="ARBA" id="ARBA00022741"/>
    </source>
</evidence>
<evidence type="ECO:0000256" key="13">
    <source>
        <dbReference type="PROSITE-ProRule" id="PRU00409"/>
    </source>
</evidence>
<evidence type="ECO:0000256" key="11">
    <source>
        <dbReference type="PIRSR" id="PIRSR039102-1"/>
    </source>
</evidence>
<dbReference type="InterPro" id="IPR000291">
    <property type="entry name" value="D-Ala_lig_Van_CS"/>
</dbReference>
<feature type="binding site" evidence="12">
    <location>
        <position position="285"/>
    </location>
    <ligand>
        <name>Mg(2+)</name>
        <dbReference type="ChEBI" id="CHEBI:18420"/>
        <label>1</label>
    </ligand>
</feature>
<keyword evidence="12" id="KW-0464">Manganese</keyword>
<dbReference type="Gene3D" id="3.30.1490.20">
    <property type="entry name" value="ATP-grasp fold, A domain"/>
    <property type="match status" value="1"/>
</dbReference>
<dbReference type="GO" id="GO:0005737">
    <property type="term" value="C:cytoplasm"/>
    <property type="evidence" value="ECO:0007669"/>
    <property type="project" value="UniProtKB-SubCell"/>
</dbReference>
<evidence type="ECO:0000256" key="4">
    <source>
        <dbReference type="ARBA" id="ARBA00022598"/>
    </source>
</evidence>
<evidence type="ECO:0000256" key="6">
    <source>
        <dbReference type="ARBA" id="ARBA00022840"/>
    </source>
</evidence>
<gene>
    <name evidence="10" type="primary">ddl</name>
    <name evidence="15" type="ORF">DL240_04805</name>
</gene>
<dbReference type="GO" id="GO:0008360">
    <property type="term" value="P:regulation of cell shape"/>
    <property type="evidence" value="ECO:0007669"/>
    <property type="project" value="UniProtKB-KW"/>
</dbReference>
<feature type="domain" description="ATP-grasp" evidence="14">
    <location>
        <begin position="110"/>
        <end position="318"/>
    </location>
</feature>
<dbReference type="InterPro" id="IPR005905">
    <property type="entry name" value="D_ala_D_ala"/>
</dbReference>
<dbReference type="PROSITE" id="PS00843">
    <property type="entry name" value="DALA_DALA_LIGASE_1"/>
    <property type="match status" value="1"/>
</dbReference>
<evidence type="ECO:0000256" key="7">
    <source>
        <dbReference type="ARBA" id="ARBA00022960"/>
    </source>
</evidence>
<protein>
    <recommendedName>
        <fullName evidence="10">D-alanine--D-alanine ligase</fullName>
        <ecNumber evidence="10">6.3.2.4</ecNumber>
    </recommendedName>
    <alternativeName>
        <fullName evidence="10">D-Ala-D-Ala ligase</fullName>
    </alternativeName>
    <alternativeName>
        <fullName evidence="10">D-alanylalanine synthetase</fullName>
    </alternativeName>
</protein>
<keyword evidence="5 13" id="KW-0547">Nucleotide-binding</keyword>
<dbReference type="Gene3D" id="3.40.50.20">
    <property type="match status" value="1"/>
</dbReference>
<evidence type="ECO:0000256" key="3">
    <source>
        <dbReference type="ARBA" id="ARBA00022490"/>
    </source>
</evidence>
<feature type="binding site" evidence="12">
    <location>
        <position position="271"/>
    </location>
    <ligand>
        <name>Mg(2+)</name>
        <dbReference type="ChEBI" id="CHEBI:18420"/>
        <label>1</label>
    </ligand>
</feature>
<comment type="subcellular location">
    <subcellularLocation>
        <location evidence="1 10">Cytoplasm</location>
    </subcellularLocation>
</comment>
<evidence type="ECO:0000313" key="16">
    <source>
        <dbReference type="Proteomes" id="UP000249169"/>
    </source>
</evidence>
<sequence>MFSELDTTIYRGKAVGIVTGGDSPEREISLKTGAAFEGALRNKGYDVTVYDLATDAGRLFDDAPAAVLIGSHGGLGENGALQGLLECAGIPYAGSGVLASALAMNKARARQAVAEEGVPVAAGKAYSRDQIQALSDADVVSRIEDSGLSLPLVVKLNDAGSSVGIYLCHSKAELERAVHELRAELSADPASALMVESLIEGPEYTVGFFGDVCLGAIEITAAQTFYDFEAKYRSDQTIYSPIDAGALFNRLEALGRQAVQALGCRGVSRVDFKGDVTTAQGCFLEVNTIPGMTATSLVPKMAAARGVAFDDFVELMLASARLDRQR</sequence>
<evidence type="ECO:0000256" key="12">
    <source>
        <dbReference type="PIRSR" id="PIRSR039102-3"/>
    </source>
</evidence>
<dbReference type="InterPro" id="IPR011095">
    <property type="entry name" value="Dala_Dala_lig_C"/>
</dbReference>
<evidence type="ECO:0000256" key="2">
    <source>
        <dbReference type="ARBA" id="ARBA00010871"/>
    </source>
</evidence>
<dbReference type="SUPFAM" id="SSF52440">
    <property type="entry name" value="PreATP-grasp domain"/>
    <property type="match status" value="1"/>
</dbReference>
<dbReference type="SUPFAM" id="SSF56059">
    <property type="entry name" value="Glutathione synthetase ATP-binding domain-like"/>
    <property type="match status" value="1"/>
</dbReference>
<comment type="pathway">
    <text evidence="10">Cell wall biogenesis; peptidoglycan biosynthesis.</text>
</comment>
<comment type="catalytic activity">
    <reaction evidence="10">
        <text>2 D-alanine + ATP = D-alanyl-D-alanine + ADP + phosphate + H(+)</text>
        <dbReference type="Rhea" id="RHEA:11224"/>
        <dbReference type="ChEBI" id="CHEBI:15378"/>
        <dbReference type="ChEBI" id="CHEBI:30616"/>
        <dbReference type="ChEBI" id="CHEBI:43474"/>
        <dbReference type="ChEBI" id="CHEBI:57416"/>
        <dbReference type="ChEBI" id="CHEBI:57822"/>
        <dbReference type="ChEBI" id="CHEBI:456216"/>
        <dbReference type="EC" id="6.3.2.4"/>
    </reaction>
</comment>